<accession>X1SRB1</accession>
<protein>
    <submittedName>
        <fullName evidence="2">Uncharacterized protein</fullName>
    </submittedName>
</protein>
<gene>
    <name evidence="2" type="ORF">S06H3_66690</name>
</gene>
<feature type="region of interest" description="Disordered" evidence="1">
    <location>
        <begin position="27"/>
        <end position="50"/>
    </location>
</feature>
<feature type="compositionally biased region" description="Polar residues" evidence="1">
    <location>
        <begin position="27"/>
        <end position="36"/>
    </location>
</feature>
<feature type="non-terminal residue" evidence="2">
    <location>
        <position position="1"/>
    </location>
</feature>
<dbReference type="AlphaFoldDB" id="X1SRB1"/>
<comment type="caution">
    <text evidence="2">The sequence shown here is derived from an EMBL/GenBank/DDBJ whole genome shotgun (WGS) entry which is preliminary data.</text>
</comment>
<name>X1SRB1_9ZZZZ</name>
<dbReference type="Gene3D" id="2.60.40.2340">
    <property type="match status" value="1"/>
</dbReference>
<feature type="non-terminal residue" evidence="2">
    <location>
        <position position="50"/>
    </location>
</feature>
<dbReference type="EMBL" id="BARV01045603">
    <property type="protein sequence ID" value="GAI70359.1"/>
    <property type="molecule type" value="Genomic_DNA"/>
</dbReference>
<proteinExistence type="predicted"/>
<evidence type="ECO:0000256" key="1">
    <source>
        <dbReference type="SAM" id="MobiDB-lite"/>
    </source>
</evidence>
<reference evidence="2" key="1">
    <citation type="journal article" date="2014" name="Front. Microbiol.">
        <title>High frequency of phylogenetically diverse reductive dehalogenase-homologous genes in deep subseafloor sedimentary metagenomes.</title>
        <authorList>
            <person name="Kawai M."/>
            <person name="Futagami T."/>
            <person name="Toyoda A."/>
            <person name="Takaki Y."/>
            <person name="Nishi S."/>
            <person name="Hori S."/>
            <person name="Arai W."/>
            <person name="Tsubouchi T."/>
            <person name="Morono Y."/>
            <person name="Uchiyama I."/>
            <person name="Ito T."/>
            <person name="Fujiyama A."/>
            <person name="Inagaki F."/>
            <person name="Takami H."/>
        </authorList>
    </citation>
    <scope>NUCLEOTIDE SEQUENCE</scope>
    <source>
        <strain evidence="2">Expedition CK06-06</strain>
    </source>
</reference>
<evidence type="ECO:0000313" key="2">
    <source>
        <dbReference type="EMBL" id="GAI70359.1"/>
    </source>
</evidence>
<sequence>TGLVATFTTSPDITSIKVGEDVQVSGETANDFSSPVTYDVTAQDGSTTKN</sequence>
<organism evidence="2">
    <name type="scientific">marine sediment metagenome</name>
    <dbReference type="NCBI Taxonomy" id="412755"/>
    <lineage>
        <taxon>unclassified sequences</taxon>
        <taxon>metagenomes</taxon>
        <taxon>ecological metagenomes</taxon>
    </lineage>
</organism>